<organism evidence="3 4">
    <name type="scientific">Mucilaginibacter pineti</name>
    <dbReference type="NCBI Taxonomy" id="1391627"/>
    <lineage>
        <taxon>Bacteria</taxon>
        <taxon>Pseudomonadati</taxon>
        <taxon>Bacteroidota</taxon>
        <taxon>Sphingobacteriia</taxon>
        <taxon>Sphingobacteriales</taxon>
        <taxon>Sphingobacteriaceae</taxon>
        <taxon>Mucilaginibacter</taxon>
    </lineage>
</organism>
<dbReference type="InterPro" id="IPR012336">
    <property type="entry name" value="Thioredoxin-like_fold"/>
</dbReference>
<dbReference type="Gene3D" id="3.40.30.10">
    <property type="entry name" value="Glutaredoxin"/>
    <property type="match status" value="1"/>
</dbReference>
<evidence type="ECO:0000313" key="4">
    <source>
        <dbReference type="Proteomes" id="UP000199072"/>
    </source>
</evidence>
<proteinExistence type="predicted"/>
<reference evidence="3 4" key="1">
    <citation type="submission" date="2016-10" db="EMBL/GenBank/DDBJ databases">
        <authorList>
            <person name="de Groot N.N."/>
        </authorList>
    </citation>
    <scope>NUCLEOTIDE SEQUENCE [LARGE SCALE GENOMIC DNA]</scope>
    <source>
        <strain evidence="3 4">47C3B</strain>
    </source>
</reference>
<dbReference type="Pfam" id="PF13098">
    <property type="entry name" value="Thioredoxin_2"/>
    <property type="match status" value="1"/>
</dbReference>
<evidence type="ECO:0000313" key="3">
    <source>
        <dbReference type="EMBL" id="SDD22048.1"/>
    </source>
</evidence>
<sequence>MYLFMKKLLIAILFFTSAAAYAQKNKGIRFENTLTWAQVKAKAKKENKYIFIDGFTTWCVPCRKMAAEIFPQQKVGAFFNKNFINVPVQFDQSKNDNAQVKRWYADAKMLATQYKVDLYPTFLFFAPNGSLVHVIKGGTNSSDMFIANAKLALNPSTQFITLKKQFDAGKRDTSFLLRAVTSAQKTNNEAFAITAINAYLPTQKELLTAQNIRFIVAATSGSTDPGFNTLRSHPDKVDAIAGQGKSALLVNDIAFDEVVLPLLRNGGKKTNYGGGMIMYSGELNKNVDWAAVKSKLDINYADQADDIIVGAKPVYYQWLEDWPSFVSAVTAYTGKPKGFDKDKLNSFAWTVFSASDDKQFLKTATDWTKLLLADDANNLFYLNTYANLLYKSGEKDMAINEVEKMIKLSGTENENLVNQLALMKKGEKTW</sequence>
<dbReference type="Proteomes" id="UP000199072">
    <property type="component" value="Unassembled WGS sequence"/>
</dbReference>
<dbReference type="STRING" id="1391627.SAMN05216464_101108"/>
<protein>
    <submittedName>
        <fullName evidence="3">Thioredoxin-related protein</fullName>
    </submittedName>
</protein>
<keyword evidence="1" id="KW-0732">Signal</keyword>
<gene>
    <name evidence="3" type="ORF">SAMN05216464_101108</name>
</gene>
<keyword evidence="4" id="KW-1185">Reference proteome</keyword>
<dbReference type="SUPFAM" id="SSF52833">
    <property type="entry name" value="Thioredoxin-like"/>
    <property type="match status" value="1"/>
</dbReference>
<name>A0A1G6SZ19_9SPHI</name>
<dbReference type="EMBL" id="FNAI01000001">
    <property type="protein sequence ID" value="SDD22048.1"/>
    <property type="molecule type" value="Genomic_DNA"/>
</dbReference>
<dbReference type="InterPro" id="IPR013766">
    <property type="entry name" value="Thioredoxin_domain"/>
</dbReference>
<dbReference type="InterPro" id="IPR036249">
    <property type="entry name" value="Thioredoxin-like_sf"/>
</dbReference>
<feature type="chain" id="PRO_5011718109" evidence="1">
    <location>
        <begin position="23"/>
        <end position="430"/>
    </location>
</feature>
<dbReference type="AlphaFoldDB" id="A0A1G6SZ19"/>
<evidence type="ECO:0000259" key="2">
    <source>
        <dbReference type="PROSITE" id="PS51352"/>
    </source>
</evidence>
<accession>A0A1G6SZ19</accession>
<evidence type="ECO:0000256" key="1">
    <source>
        <dbReference type="SAM" id="SignalP"/>
    </source>
</evidence>
<dbReference type="PROSITE" id="PS51352">
    <property type="entry name" value="THIOREDOXIN_2"/>
    <property type="match status" value="1"/>
</dbReference>
<feature type="signal peptide" evidence="1">
    <location>
        <begin position="1"/>
        <end position="22"/>
    </location>
</feature>
<feature type="domain" description="Thioredoxin" evidence="2">
    <location>
        <begin position="19"/>
        <end position="154"/>
    </location>
</feature>